<accession>A0ABR3G7T1</accession>
<organism evidence="1 2">
    <name type="scientific">Discina gigas</name>
    <dbReference type="NCBI Taxonomy" id="1032678"/>
    <lineage>
        <taxon>Eukaryota</taxon>
        <taxon>Fungi</taxon>
        <taxon>Dikarya</taxon>
        <taxon>Ascomycota</taxon>
        <taxon>Pezizomycotina</taxon>
        <taxon>Pezizomycetes</taxon>
        <taxon>Pezizales</taxon>
        <taxon>Discinaceae</taxon>
        <taxon>Discina</taxon>
    </lineage>
</organism>
<dbReference type="EMBL" id="JBBBZM010000194">
    <property type="protein sequence ID" value="KAL0631999.1"/>
    <property type="molecule type" value="Genomic_DNA"/>
</dbReference>
<reference evidence="1 2" key="1">
    <citation type="submission" date="2024-02" db="EMBL/GenBank/DDBJ databases">
        <title>Discinaceae phylogenomics.</title>
        <authorList>
            <person name="Dirks A.C."/>
            <person name="James T.Y."/>
        </authorList>
    </citation>
    <scope>NUCLEOTIDE SEQUENCE [LARGE SCALE GENOMIC DNA]</scope>
    <source>
        <strain evidence="1 2">ACD0624</strain>
    </source>
</reference>
<gene>
    <name evidence="1" type="ORF">Q9L58_009125</name>
</gene>
<evidence type="ECO:0000313" key="1">
    <source>
        <dbReference type="EMBL" id="KAL0631999.1"/>
    </source>
</evidence>
<keyword evidence="2" id="KW-1185">Reference proteome</keyword>
<comment type="caution">
    <text evidence="1">The sequence shown here is derived from an EMBL/GenBank/DDBJ whole genome shotgun (WGS) entry which is preliminary data.</text>
</comment>
<name>A0ABR3G7T1_9PEZI</name>
<protein>
    <submittedName>
        <fullName evidence="1">Uncharacterized protein</fullName>
    </submittedName>
</protein>
<sequence>MKAAPNPNIRFGDMRYTSDESTEALWAFIRTTPEWEEVYRLERNECRGTQRYKFRAGAANLVRYTRFYHTLRARYLVHHSVESFDVSKIFDELRLHLNQDYTLEVQENMVTVWCLLSKAIEEVVRQDFFVTPSKFPLDIQIGRVALNRFLGIIIDLVISDLIPAPHHFGTLRWDGVDETFYDRAMANECHQGFFAWPVIHPDAPAF</sequence>
<evidence type="ECO:0000313" key="2">
    <source>
        <dbReference type="Proteomes" id="UP001447188"/>
    </source>
</evidence>
<dbReference type="Proteomes" id="UP001447188">
    <property type="component" value="Unassembled WGS sequence"/>
</dbReference>
<proteinExistence type="predicted"/>